<feature type="compositionally biased region" description="Basic and acidic residues" evidence="1">
    <location>
        <begin position="85"/>
        <end position="118"/>
    </location>
</feature>
<proteinExistence type="predicted"/>
<protein>
    <submittedName>
        <fullName evidence="2">Uncharacterized protein</fullName>
    </submittedName>
</protein>
<sequence length="249" mass="26502">MTKLRKLQLDPKGNMSGHLGEIRRLMDRIGLLGKPLDDYEKPVLLIGSLPSDYDNVVESHSDIVAEQTSGSPTAGSCFSGTASKQKKEQGKKGKSSEKGKKEQGKKGKSSEKGKKKDGAASNGSGSSSGPASGAMSYMRFIAKADRGEDTSSSSSSDGEPLFIGMAVKVERRGPSGDWMLDSGASSHVCVEPFTSFKKFNAAFQVWDGEITRGNMCGSVVIEAMNSLNQSEMTLVLDKVEFSPSGPVIY</sequence>
<organism evidence="2 3">
    <name type="scientific">Phytophthora cactorum</name>
    <dbReference type="NCBI Taxonomy" id="29920"/>
    <lineage>
        <taxon>Eukaryota</taxon>
        <taxon>Sar</taxon>
        <taxon>Stramenopiles</taxon>
        <taxon>Oomycota</taxon>
        <taxon>Peronosporomycetes</taxon>
        <taxon>Peronosporales</taxon>
        <taxon>Peronosporaceae</taxon>
        <taxon>Phytophthora</taxon>
    </lineage>
</organism>
<feature type="compositionally biased region" description="Low complexity" evidence="1">
    <location>
        <begin position="119"/>
        <end position="132"/>
    </location>
</feature>
<dbReference type="VEuPathDB" id="FungiDB:PC110_g18553"/>
<dbReference type="EMBL" id="MJFZ01000802">
    <property type="protein sequence ID" value="RAW25029.1"/>
    <property type="molecule type" value="Genomic_DNA"/>
</dbReference>
<dbReference type="Proteomes" id="UP000251314">
    <property type="component" value="Unassembled WGS sequence"/>
</dbReference>
<dbReference type="AlphaFoldDB" id="A0A329RLB5"/>
<feature type="compositionally biased region" description="Polar residues" evidence="1">
    <location>
        <begin position="66"/>
        <end position="82"/>
    </location>
</feature>
<name>A0A329RLB5_9STRA</name>
<gene>
    <name evidence="2" type="ORF">PC110_g18553</name>
</gene>
<reference evidence="2 3" key="1">
    <citation type="submission" date="2018-01" db="EMBL/GenBank/DDBJ databases">
        <title>Draft genome of the strawberry crown rot pathogen Phytophthora cactorum.</title>
        <authorList>
            <person name="Armitage A.D."/>
            <person name="Lysoe E."/>
            <person name="Nellist C.F."/>
            <person name="Harrison R.J."/>
            <person name="Brurberg M.B."/>
        </authorList>
    </citation>
    <scope>NUCLEOTIDE SEQUENCE [LARGE SCALE GENOMIC DNA]</scope>
    <source>
        <strain evidence="2 3">10300</strain>
    </source>
</reference>
<evidence type="ECO:0000313" key="3">
    <source>
        <dbReference type="Proteomes" id="UP000251314"/>
    </source>
</evidence>
<dbReference type="OrthoDB" id="121492at2759"/>
<comment type="caution">
    <text evidence="2">The sequence shown here is derived from an EMBL/GenBank/DDBJ whole genome shotgun (WGS) entry which is preliminary data.</text>
</comment>
<feature type="region of interest" description="Disordered" evidence="1">
    <location>
        <begin position="66"/>
        <end position="132"/>
    </location>
</feature>
<keyword evidence="3" id="KW-1185">Reference proteome</keyword>
<evidence type="ECO:0000256" key="1">
    <source>
        <dbReference type="SAM" id="MobiDB-lite"/>
    </source>
</evidence>
<evidence type="ECO:0000313" key="2">
    <source>
        <dbReference type="EMBL" id="RAW25029.1"/>
    </source>
</evidence>
<accession>A0A329RLB5</accession>